<name>A0A286UM26_9AGAM</name>
<comment type="caution">
    <text evidence="6">The sequence shown here is derived from an EMBL/GenBank/DDBJ whole genome shotgun (WGS) entry which is preliminary data.</text>
</comment>
<reference evidence="6 7" key="1">
    <citation type="journal article" date="2017" name="Mol. Ecol.">
        <title>Comparative and population genomic landscape of Phellinus noxius: A hypervariable fungus causing root rot in trees.</title>
        <authorList>
            <person name="Chung C.L."/>
            <person name="Lee T.J."/>
            <person name="Akiba M."/>
            <person name="Lee H.H."/>
            <person name="Kuo T.H."/>
            <person name="Liu D."/>
            <person name="Ke H.M."/>
            <person name="Yokoi T."/>
            <person name="Roa M.B."/>
            <person name="Lu M.J."/>
            <person name="Chang Y.Y."/>
            <person name="Ann P.J."/>
            <person name="Tsai J.N."/>
            <person name="Chen C.Y."/>
            <person name="Tzean S.S."/>
            <person name="Ota Y."/>
            <person name="Hattori T."/>
            <person name="Sahashi N."/>
            <person name="Liou R.F."/>
            <person name="Kikuchi T."/>
            <person name="Tsai I.J."/>
        </authorList>
    </citation>
    <scope>NUCLEOTIDE SEQUENCE [LARGE SCALE GENOMIC DNA]</scope>
    <source>
        <strain evidence="6 7">FFPRI411160</strain>
    </source>
</reference>
<evidence type="ECO:0000256" key="5">
    <source>
        <dbReference type="SAM" id="Phobius"/>
    </source>
</evidence>
<evidence type="ECO:0000256" key="1">
    <source>
        <dbReference type="ARBA" id="ARBA00009574"/>
    </source>
</evidence>
<dbReference type="GO" id="GO:0000149">
    <property type="term" value="F:SNARE binding"/>
    <property type="evidence" value="ECO:0007669"/>
    <property type="project" value="TreeGrafter"/>
</dbReference>
<dbReference type="Proteomes" id="UP000217199">
    <property type="component" value="Unassembled WGS sequence"/>
</dbReference>
<dbReference type="STRING" id="2282107.A0A286UM26"/>
<feature type="region of interest" description="Disordered" evidence="4">
    <location>
        <begin position="428"/>
        <end position="447"/>
    </location>
</feature>
<dbReference type="GO" id="GO:0032991">
    <property type="term" value="C:protein-containing complex"/>
    <property type="evidence" value="ECO:0007669"/>
    <property type="project" value="UniProtKB-ARBA"/>
</dbReference>
<dbReference type="Pfam" id="PF10186">
    <property type="entry name" value="ATG14"/>
    <property type="match status" value="1"/>
</dbReference>
<dbReference type="InterPro" id="IPR018791">
    <property type="entry name" value="UV_resistance/autophagy_Atg14"/>
</dbReference>
<sequence>MDCTACEQLRRDFVCSSCVGHDLREHRSALAHLTSERDLLVAKAAAALEPLREARTRRAEVSELRSRLEDVHTNTKLLRLKNENTRERIAALRSTIATRRHTLNEAYRLSSGASSPPRTPTPTPPGGPPRRKTSPKRNLPRDRTQELIDECLDAHASIQDALVHARQGLVQELVDVFAVVEVGGRPAAGVRAATRGEWSIGGLVLPVPGDMRRYPPVHINAALTFTIHFLGLLTFYLGVRLPFQITWSGGKLGVGIPEISAIKGADSGGWARWTVRNPLHLPLSASSIQAISSPPTSTSSSPTASPRLASDPHYPPQPSAPLSSSSHHDSLNSSVASLQMGQTNTNASFSTALAMLLYSVAYLAHTQGADIPLSVAAAGELLRTLWGICCSAELGHRSHDTHPLLLPPTPSSFTLDFRQLLQAIAADPTSPPLRARPRKADASRRNRDYIVEEEDGWEVVDEPS</sequence>
<evidence type="ECO:0000313" key="6">
    <source>
        <dbReference type="EMBL" id="PAV20666.1"/>
    </source>
</evidence>
<feature type="compositionally biased region" description="Low complexity" evidence="4">
    <location>
        <begin position="320"/>
        <end position="331"/>
    </location>
</feature>
<dbReference type="EMBL" id="NBII01000003">
    <property type="protein sequence ID" value="PAV20666.1"/>
    <property type="molecule type" value="Genomic_DNA"/>
</dbReference>
<evidence type="ECO:0000256" key="2">
    <source>
        <dbReference type="ARBA" id="ARBA00013807"/>
    </source>
</evidence>
<dbReference type="PANTHER" id="PTHR15157:SF5">
    <property type="entry name" value="UV RADIATION RESISTANCE-ASSOCIATED GENE PROTEIN"/>
    <property type="match status" value="1"/>
</dbReference>
<gene>
    <name evidence="6" type="ORF">PNOK_0329300</name>
</gene>
<feature type="compositionally biased region" description="Low complexity" evidence="4">
    <location>
        <begin position="290"/>
        <end position="309"/>
    </location>
</feature>
<comment type="similarity">
    <text evidence="1">Belongs to the ATG14 family.</text>
</comment>
<feature type="region of interest" description="Disordered" evidence="4">
    <location>
        <begin position="290"/>
        <end position="331"/>
    </location>
</feature>
<dbReference type="OrthoDB" id="16772at2759"/>
<evidence type="ECO:0000256" key="4">
    <source>
        <dbReference type="SAM" id="MobiDB-lite"/>
    </source>
</evidence>
<feature type="transmembrane region" description="Helical" evidence="5">
    <location>
        <begin position="219"/>
        <end position="239"/>
    </location>
</feature>
<dbReference type="GO" id="GO:0005768">
    <property type="term" value="C:endosome"/>
    <property type="evidence" value="ECO:0007669"/>
    <property type="project" value="TreeGrafter"/>
</dbReference>
<proteinExistence type="inferred from homology"/>
<dbReference type="PANTHER" id="PTHR15157">
    <property type="entry name" value="UV RADIATION RESISTANCE-ASSOCIATED GENE PROTEIN"/>
    <property type="match status" value="1"/>
</dbReference>
<keyword evidence="7" id="KW-1185">Reference proteome</keyword>
<evidence type="ECO:0000256" key="3">
    <source>
        <dbReference type="ARBA" id="ARBA00023054"/>
    </source>
</evidence>
<feature type="compositionally biased region" description="Pro residues" evidence="4">
    <location>
        <begin position="117"/>
        <end position="128"/>
    </location>
</feature>
<keyword evidence="5" id="KW-0812">Transmembrane</keyword>
<dbReference type="InParanoid" id="A0A286UM26"/>
<feature type="region of interest" description="Disordered" evidence="4">
    <location>
        <begin position="107"/>
        <end position="141"/>
    </location>
</feature>
<accession>A0A286UM26</accession>
<keyword evidence="5" id="KW-1133">Transmembrane helix</keyword>
<keyword evidence="3" id="KW-0175">Coiled coil</keyword>
<organism evidence="6 7">
    <name type="scientific">Pyrrhoderma noxium</name>
    <dbReference type="NCBI Taxonomy" id="2282107"/>
    <lineage>
        <taxon>Eukaryota</taxon>
        <taxon>Fungi</taxon>
        <taxon>Dikarya</taxon>
        <taxon>Basidiomycota</taxon>
        <taxon>Agaricomycotina</taxon>
        <taxon>Agaricomycetes</taxon>
        <taxon>Hymenochaetales</taxon>
        <taxon>Hymenochaetaceae</taxon>
        <taxon>Pyrrhoderma</taxon>
    </lineage>
</organism>
<feature type="compositionally biased region" description="Basic and acidic residues" evidence="4">
    <location>
        <begin position="438"/>
        <end position="447"/>
    </location>
</feature>
<protein>
    <recommendedName>
        <fullName evidence="2">Autophagy-related protein 14</fullName>
    </recommendedName>
</protein>
<dbReference type="GO" id="GO:0000323">
    <property type="term" value="C:lytic vacuole"/>
    <property type="evidence" value="ECO:0007669"/>
    <property type="project" value="TreeGrafter"/>
</dbReference>
<keyword evidence="5" id="KW-0472">Membrane</keyword>
<evidence type="ECO:0000313" key="7">
    <source>
        <dbReference type="Proteomes" id="UP000217199"/>
    </source>
</evidence>
<dbReference type="GO" id="GO:0035493">
    <property type="term" value="P:SNARE complex assembly"/>
    <property type="evidence" value="ECO:0007669"/>
    <property type="project" value="TreeGrafter"/>
</dbReference>
<dbReference type="AlphaFoldDB" id="A0A286UM26"/>